<evidence type="ECO:0000256" key="7">
    <source>
        <dbReference type="ARBA" id="ARBA00023265"/>
    </source>
</evidence>
<name>A0A843US54_COLES</name>
<sequence>MAAGAAAAAARDVSLQNTPTWAVATVFFLLIALSLLLVHCIHLLGKWLHGHRKNALVDAVERLKGELMILGFISMLLAVSQNSVSRICVPTKFADTMLPCRRAASTLAAPPISLGGGHHKRLLWVNSRNPPEDGYSSWKPMRMLSGGGDPDTKADFCGARGKVSLVSQAGLHQLHIFIFVLAVVHVLYSVVTMALGRAKMRSWKAWEKETQSLEYQIAHDSRRFRYTRETSFARRHVNFWTESSFLRLWIAHFSNFKSFNFQKYIQRSLENDFKTVLRISPAMWLLVVLFMAINVYRWYSYFWMSFLPLVAVLAVGTKLHHIVAKMALQLDQNTVVISGAPLVRPSDQLFWFGNPKFILSVLHLIPFQMGSEFKWATYEEQTASVLRRWHEDVRNKRMLQQHSSADSTSTSVSGGNTILTPAKS</sequence>
<dbReference type="EMBL" id="NMUH01000643">
    <property type="protein sequence ID" value="MQL82609.1"/>
    <property type="molecule type" value="Genomic_DNA"/>
</dbReference>
<evidence type="ECO:0000256" key="8">
    <source>
        <dbReference type="RuleBase" id="RU280816"/>
    </source>
</evidence>
<evidence type="ECO:0000256" key="2">
    <source>
        <dbReference type="ARBA" id="ARBA00006574"/>
    </source>
</evidence>
<keyword evidence="3 8" id="KW-0812">Transmembrane</keyword>
<feature type="region of interest" description="Disordered" evidence="9">
    <location>
        <begin position="399"/>
        <end position="424"/>
    </location>
</feature>
<feature type="transmembrane region" description="Helical" evidence="10">
    <location>
        <begin position="301"/>
        <end position="319"/>
    </location>
</feature>
<keyword evidence="12" id="KW-1185">Reference proteome</keyword>
<dbReference type="GO" id="GO:0006952">
    <property type="term" value="P:defense response"/>
    <property type="evidence" value="ECO:0007669"/>
    <property type="project" value="UniProtKB-KW"/>
</dbReference>
<accession>A0A843US54</accession>
<feature type="transmembrane region" description="Helical" evidence="10">
    <location>
        <begin position="174"/>
        <end position="195"/>
    </location>
</feature>
<dbReference type="GO" id="GO:0005516">
    <property type="term" value="F:calmodulin binding"/>
    <property type="evidence" value="ECO:0007669"/>
    <property type="project" value="UniProtKB-KW"/>
</dbReference>
<evidence type="ECO:0000313" key="12">
    <source>
        <dbReference type="Proteomes" id="UP000652761"/>
    </source>
</evidence>
<dbReference type="InterPro" id="IPR004326">
    <property type="entry name" value="Mlo"/>
</dbReference>
<dbReference type="GO" id="GO:0016020">
    <property type="term" value="C:membrane"/>
    <property type="evidence" value="ECO:0007669"/>
    <property type="project" value="UniProtKB-SubCell"/>
</dbReference>
<dbReference type="PANTHER" id="PTHR31942">
    <property type="entry name" value="MLO-LIKE PROTEIN 1"/>
    <property type="match status" value="1"/>
</dbReference>
<dbReference type="AlphaFoldDB" id="A0A843US54"/>
<reference evidence="11" key="1">
    <citation type="submission" date="2017-07" db="EMBL/GenBank/DDBJ databases">
        <title>Taro Niue Genome Assembly and Annotation.</title>
        <authorList>
            <person name="Atibalentja N."/>
            <person name="Keating K."/>
            <person name="Fields C.J."/>
        </authorList>
    </citation>
    <scope>NUCLEOTIDE SEQUENCE</scope>
    <source>
        <strain evidence="11">Niue_2</strain>
        <tissue evidence="11">Leaf</tissue>
    </source>
</reference>
<dbReference type="OrthoDB" id="1388414at2759"/>
<evidence type="ECO:0000256" key="6">
    <source>
        <dbReference type="ARBA" id="ARBA00023136"/>
    </source>
</evidence>
<protein>
    <recommendedName>
        <fullName evidence="8">MLO-like protein</fullName>
    </recommendedName>
</protein>
<evidence type="ECO:0000256" key="4">
    <source>
        <dbReference type="ARBA" id="ARBA00022821"/>
    </source>
</evidence>
<gene>
    <name evidence="8" type="primary">MLO</name>
    <name evidence="11" type="ORF">Taro_015069</name>
</gene>
<keyword evidence="6 8" id="KW-0472">Membrane</keyword>
<comment type="function">
    <text evidence="8">May be involved in modulation of pathogen defense and leaf cell death.</text>
</comment>
<organism evidence="11 12">
    <name type="scientific">Colocasia esculenta</name>
    <name type="common">Wild taro</name>
    <name type="synonym">Arum esculentum</name>
    <dbReference type="NCBI Taxonomy" id="4460"/>
    <lineage>
        <taxon>Eukaryota</taxon>
        <taxon>Viridiplantae</taxon>
        <taxon>Streptophyta</taxon>
        <taxon>Embryophyta</taxon>
        <taxon>Tracheophyta</taxon>
        <taxon>Spermatophyta</taxon>
        <taxon>Magnoliopsida</taxon>
        <taxon>Liliopsida</taxon>
        <taxon>Araceae</taxon>
        <taxon>Aroideae</taxon>
        <taxon>Colocasieae</taxon>
        <taxon>Colocasia</taxon>
    </lineage>
</organism>
<keyword evidence="7 8" id="KW-0568">Pathogenesis-related protein</keyword>
<comment type="caution">
    <text evidence="11">The sequence shown here is derived from an EMBL/GenBank/DDBJ whole genome shotgun (WGS) entry which is preliminary data.</text>
</comment>
<proteinExistence type="inferred from homology"/>
<evidence type="ECO:0000256" key="3">
    <source>
        <dbReference type="ARBA" id="ARBA00022692"/>
    </source>
</evidence>
<evidence type="ECO:0000256" key="1">
    <source>
        <dbReference type="ARBA" id="ARBA00004141"/>
    </source>
</evidence>
<dbReference type="Pfam" id="PF03094">
    <property type="entry name" value="Mlo"/>
    <property type="match status" value="1"/>
</dbReference>
<keyword evidence="4 8" id="KW-0611">Plant defense</keyword>
<feature type="compositionally biased region" description="Polar residues" evidence="9">
    <location>
        <begin position="414"/>
        <end position="424"/>
    </location>
</feature>
<evidence type="ECO:0000256" key="10">
    <source>
        <dbReference type="SAM" id="Phobius"/>
    </source>
</evidence>
<dbReference type="PANTHER" id="PTHR31942:SF89">
    <property type="entry name" value="MLO-LIKE PROTEIN 3"/>
    <property type="match status" value="1"/>
</dbReference>
<evidence type="ECO:0000313" key="11">
    <source>
        <dbReference type="EMBL" id="MQL82609.1"/>
    </source>
</evidence>
<dbReference type="Proteomes" id="UP000652761">
    <property type="component" value="Unassembled WGS sequence"/>
</dbReference>
<keyword evidence="8" id="KW-0112">Calmodulin-binding</keyword>
<comment type="subcellular location">
    <subcellularLocation>
        <location evidence="1 8">Membrane</location>
        <topology evidence="1 8">Multi-pass membrane protein</topology>
    </subcellularLocation>
</comment>
<comment type="similarity">
    <text evidence="2 8">Belongs to the MLO family.</text>
</comment>
<comment type="domain">
    <text evidence="8">The C-terminus contains a calmodulin-binding domain, which binds calmodulin in a calcium-dependent fashion.</text>
</comment>
<feature type="compositionally biased region" description="Low complexity" evidence="9">
    <location>
        <begin position="403"/>
        <end position="413"/>
    </location>
</feature>
<evidence type="ECO:0000256" key="9">
    <source>
        <dbReference type="SAM" id="MobiDB-lite"/>
    </source>
</evidence>
<feature type="transmembrane region" description="Helical" evidence="10">
    <location>
        <begin position="21"/>
        <end position="44"/>
    </location>
</feature>
<evidence type="ECO:0000256" key="5">
    <source>
        <dbReference type="ARBA" id="ARBA00022989"/>
    </source>
</evidence>
<keyword evidence="5 8" id="KW-1133">Transmembrane helix</keyword>
<feature type="transmembrane region" description="Helical" evidence="10">
    <location>
        <begin position="276"/>
        <end position="295"/>
    </location>
</feature>